<dbReference type="EMBL" id="AYXY01000001">
    <property type="protein sequence ID" value="ETN97089.1"/>
    <property type="molecule type" value="Genomic_DNA"/>
</dbReference>
<proteinExistence type="predicted"/>
<comment type="caution">
    <text evidence="2">The sequence shown here is derived from an EMBL/GenBank/DDBJ whole genome shotgun (WGS) entry which is preliminary data.</text>
</comment>
<gene>
    <name evidence="2" type="ORF">P278_05150</name>
</gene>
<name>W2USZ2_9FLAO</name>
<keyword evidence="1" id="KW-1133">Transmembrane helix</keyword>
<protein>
    <submittedName>
        <fullName evidence="2">Uncharacterized protein</fullName>
    </submittedName>
</protein>
<evidence type="ECO:0000313" key="3">
    <source>
        <dbReference type="Proteomes" id="UP000018850"/>
    </source>
</evidence>
<reference evidence="2 3" key="2">
    <citation type="journal article" date="2016" name="Genome Announc.">
        <title>Draft Genome Sequence of Zhouia amylolytica AD3, Isolated from Tidal Flat Sediment.</title>
        <authorList>
            <person name="Jia B."/>
            <person name="Jin H.M."/>
            <person name="Lee H.J."/>
            <person name="Jeon C.O."/>
        </authorList>
    </citation>
    <scope>NUCLEOTIDE SEQUENCE [LARGE SCALE GENOMIC DNA]</scope>
    <source>
        <strain evidence="2 3">AD3</strain>
    </source>
</reference>
<accession>W2USZ2</accession>
<evidence type="ECO:0000256" key="1">
    <source>
        <dbReference type="SAM" id="Phobius"/>
    </source>
</evidence>
<evidence type="ECO:0000313" key="2">
    <source>
        <dbReference type="EMBL" id="ETN97089.1"/>
    </source>
</evidence>
<keyword evidence="1" id="KW-0472">Membrane</keyword>
<dbReference type="AlphaFoldDB" id="W2USZ2"/>
<keyword evidence="3" id="KW-1185">Reference proteome</keyword>
<feature type="transmembrane region" description="Helical" evidence="1">
    <location>
        <begin position="12"/>
        <end position="38"/>
    </location>
</feature>
<sequence>MLKNQNKEARPLYNFFAFSEWLLPIPPIFLNWTLVVYAHGI</sequence>
<reference evidence="3" key="1">
    <citation type="submission" date="2013-11" db="EMBL/GenBank/DDBJ databases">
        <title>Draft genome sequence from a member of Zhouia, isolated tidal flat.</title>
        <authorList>
            <person name="Jin H."/>
            <person name="Jeon C.O."/>
        </authorList>
    </citation>
    <scope>NUCLEOTIDE SEQUENCE [LARGE SCALE GENOMIC DNA]</scope>
    <source>
        <strain evidence="3">AD3</strain>
    </source>
</reference>
<organism evidence="2 3">
    <name type="scientific">Zhouia amylolytica AD3</name>
    <dbReference type="NCBI Taxonomy" id="1286632"/>
    <lineage>
        <taxon>Bacteria</taxon>
        <taxon>Pseudomonadati</taxon>
        <taxon>Bacteroidota</taxon>
        <taxon>Flavobacteriia</taxon>
        <taxon>Flavobacteriales</taxon>
        <taxon>Flavobacteriaceae</taxon>
        <taxon>Zhouia</taxon>
    </lineage>
</organism>
<dbReference type="Proteomes" id="UP000018850">
    <property type="component" value="Unassembled WGS sequence"/>
</dbReference>
<keyword evidence="1" id="KW-0812">Transmembrane</keyword>